<dbReference type="AlphaFoldDB" id="A0A6V7F8L2"/>
<evidence type="ECO:0000313" key="1">
    <source>
        <dbReference type="EMBL" id="CAD0359933.1"/>
    </source>
</evidence>
<keyword evidence="2" id="KW-1185">Reference proteome</keyword>
<organism evidence="1 2">
    <name type="scientific">Xanthomonas hortorum pv. vitians</name>
    <dbReference type="NCBI Taxonomy" id="83224"/>
    <lineage>
        <taxon>Bacteria</taxon>
        <taxon>Pseudomonadati</taxon>
        <taxon>Pseudomonadota</taxon>
        <taxon>Gammaproteobacteria</taxon>
        <taxon>Lysobacterales</taxon>
        <taxon>Lysobacteraceae</taxon>
        <taxon>Xanthomonas</taxon>
    </lineage>
</organism>
<dbReference type="EMBL" id="LR828257">
    <property type="protein sequence ID" value="CAD0359933.1"/>
    <property type="molecule type" value="Genomic_DNA"/>
</dbReference>
<gene>
    <name evidence="1" type="ORF">CFBP498_43940</name>
</gene>
<accession>A0A6V7F8L2</accession>
<protein>
    <submittedName>
        <fullName evidence="1">Uncharacterized protein</fullName>
    </submittedName>
</protein>
<dbReference type="RefSeq" id="WP_180313964.1">
    <property type="nucleotide sequence ID" value="NZ_LR828257.1"/>
</dbReference>
<name>A0A6V7F8L2_9XANT</name>
<evidence type="ECO:0000313" key="2">
    <source>
        <dbReference type="Proteomes" id="UP000515406"/>
    </source>
</evidence>
<sequence>MSVSVHKDAPHLKVCEWSPELGATPYIAFEEYLTIPGLEDADIRLEFANKPSLEEVEDLRRRLKNAGLVFVVQRRT</sequence>
<reference evidence="1 2" key="1">
    <citation type="submission" date="2020-07" db="EMBL/GenBank/DDBJ databases">
        <authorList>
            <person name="Pothier F. J."/>
        </authorList>
    </citation>
    <scope>NUCLEOTIDE SEQUENCE [LARGE SCALE GENOMIC DNA]</scope>
    <source>
        <strain evidence="1 2">CFBP 498</strain>
    </source>
</reference>
<dbReference type="EMBL" id="LR828257">
    <property type="protein sequence ID" value="CAD0359940.1"/>
    <property type="molecule type" value="Genomic_DNA"/>
</dbReference>
<proteinExistence type="predicted"/>
<dbReference type="Proteomes" id="UP000515406">
    <property type="component" value="Chromosome"/>
</dbReference>